<dbReference type="InterPro" id="IPR007896">
    <property type="entry name" value="BTP_bacteria"/>
</dbReference>
<dbReference type="EMBL" id="JAKUML010000009">
    <property type="protein sequence ID" value="MCJ8146640.1"/>
    <property type="molecule type" value="Genomic_DNA"/>
</dbReference>
<feature type="transmembrane region" description="Helical" evidence="1">
    <location>
        <begin position="42"/>
        <end position="62"/>
    </location>
</feature>
<organism evidence="3 4">
    <name type="scientific">Acinetobacter sedimenti</name>
    <dbReference type="NCBI Taxonomy" id="2919922"/>
    <lineage>
        <taxon>Bacteria</taxon>
        <taxon>Pseudomonadati</taxon>
        <taxon>Pseudomonadota</taxon>
        <taxon>Gammaproteobacteria</taxon>
        <taxon>Moraxellales</taxon>
        <taxon>Moraxellaceae</taxon>
        <taxon>Acinetobacter</taxon>
    </lineage>
</organism>
<dbReference type="Proteomes" id="UP001139701">
    <property type="component" value="Unassembled WGS sequence"/>
</dbReference>
<sequence>MKHATSNQVQLKHRIIHALSYEAILLILGTPILSWVLNKDLAHTGVLWVIMSVIAMLWNMAFNFGFEKIEYKMQWERTLSVRILHAIGFEGGLIIFTVPIIAWMMDISFWQALILDIALAMCIVVYTFIFQWCYDAIMAKYFGIGRSSAPR</sequence>
<keyword evidence="1" id="KW-1133">Transmembrane helix</keyword>
<proteinExistence type="predicted"/>
<feature type="domain" description="Chlorhexidine efflux transporter" evidence="2">
    <location>
        <begin position="77"/>
        <end position="139"/>
    </location>
</feature>
<feature type="transmembrane region" description="Helical" evidence="1">
    <location>
        <begin position="15"/>
        <end position="36"/>
    </location>
</feature>
<evidence type="ECO:0000256" key="1">
    <source>
        <dbReference type="SAM" id="Phobius"/>
    </source>
</evidence>
<gene>
    <name evidence="3" type="ORF">MKI79_06955</name>
</gene>
<feature type="transmembrane region" description="Helical" evidence="1">
    <location>
        <begin position="83"/>
        <end position="103"/>
    </location>
</feature>
<feature type="domain" description="Chlorhexidine efflux transporter" evidence="2">
    <location>
        <begin position="11"/>
        <end position="70"/>
    </location>
</feature>
<dbReference type="Pfam" id="PF05232">
    <property type="entry name" value="BTP"/>
    <property type="match status" value="2"/>
</dbReference>
<evidence type="ECO:0000313" key="4">
    <source>
        <dbReference type="Proteomes" id="UP001139701"/>
    </source>
</evidence>
<evidence type="ECO:0000313" key="3">
    <source>
        <dbReference type="EMBL" id="MCJ8146640.1"/>
    </source>
</evidence>
<accession>A0A9X1WXA5</accession>
<dbReference type="InterPro" id="IPR058208">
    <property type="entry name" value="PACE"/>
</dbReference>
<reference evidence="3" key="1">
    <citation type="submission" date="2022-02" db="EMBL/GenBank/DDBJ databases">
        <title>Acinetobacter A3.8 sp. nov., isolated from Sediment (Zhairuo Island).</title>
        <authorList>
            <person name="Zheng K."/>
        </authorList>
    </citation>
    <scope>NUCLEOTIDE SEQUENCE</scope>
    <source>
        <strain evidence="3">A3.8</strain>
    </source>
</reference>
<protein>
    <submittedName>
        <fullName evidence="3">PACE efflux transporter</fullName>
    </submittedName>
</protein>
<dbReference type="RefSeq" id="WP_241571367.1">
    <property type="nucleotide sequence ID" value="NZ_JAKUML010000009.1"/>
</dbReference>
<dbReference type="NCBIfam" id="NF033664">
    <property type="entry name" value="PACE_transport"/>
    <property type="match status" value="1"/>
</dbReference>
<keyword evidence="4" id="KW-1185">Reference proteome</keyword>
<keyword evidence="1" id="KW-0472">Membrane</keyword>
<evidence type="ECO:0000259" key="2">
    <source>
        <dbReference type="Pfam" id="PF05232"/>
    </source>
</evidence>
<comment type="caution">
    <text evidence="3">The sequence shown here is derived from an EMBL/GenBank/DDBJ whole genome shotgun (WGS) entry which is preliminary data.</text>
</comment>
<feature type="transmembrane region" description="Helical" evidence="1">
    <location>
        <begin position="109"/>
        <end position="130"/>
    </location>
</feature>
<keyword evidence="1" id="KW-0812">Transmembrane</keyword>
<dbReference type="AlphaFoldDB" id="A0A9X1WXA5"/>
<name>A0A9X1WXA5_9GAMM</name>